<organism evidence="1 2">
    <name type="scientific">Jeotgalibacillus soli</name>
    <dbReference type="NCBI Taxonomy" id="889306"/>
    <lineage>
        <taxon>Bacteria</taxon>
        <taxon>Bacillati</taxon>
        <taxon>Bacillota</taxon>
        <taxon>Bacilli</taxon>
        <taxon>Bacillales</taxon>
        <taxon>Caryophanaceae</taxon>
        <taxon>Jeotgalibacillus</taxon>
    </lineage>
</organism>
<comment type="caution">
    <text evidence="1">The sequence shown here is derived from an EMBL/GenBank/DDBJ whole genome shotgun (WGS) entry which is preliminary data.</text>
</comment>
<dbReference type="PATRIC" id="fig|889306.3.peg.3024"/>
<evidence type="ECO:0000313" key="2">
    <source>
        <dbReference type="Proteomes" id="UP000031938"/>
    </source>
</evidence>
<proteinExistence type="predicted"/>
<protein>
    <submittedName>
        <fullName evidence="1">Uncharacterized protein</fullName>
    </submittedName>
</protein>
<name>A0A0C2R5D9_9BACL</name>
<dbReference type="PROSITE" id="PS51257">
    <property type="entry name" value="PROKAR_LIPOPROTEIN"/>
    <property type="match status" value="1"/>
</dbReference>
<dbReference type="RefSeq" id="WP_052474833.1">
    <property type="nucleotide sequence ID" value="NZ_JXRP01000018.1"/>
</dbReference>
<dbReference type="Proteomes" id="UP000031938">
    <property type="component" value="Unassembled WGS sequence"/>
</dbReference>
<accession>A0A0C2R5D9</accession>
<gene>
    <name evidence="1" type="ORF">KP78_30140</name>
</gene>
<keyword evidence="2" id="KW-1185">Reference proteome</keyword>
<sequence>MGMKGYFSAARLMGVVLFLITSLVATGCSENGTVSKGASDKNAEAIRAVIEKEFSAPDEEFQALRDAALESVKEAGDQKEYDELMEAPVYKEYLTYMEDTYRPYFTENGYDSFISTASAFMYSGLDGDFSLSPSDIKIEQSDSSSALYNFTFHVKAESGNGVAGDYYFEGKANVPEEGRIGTIEFSDKDSLYEKLNSSF</sequence>
<reference evidence="1 2" key="1">
    <citation type="submission" date="2015-01" db="EMBL/GenBank/DDBJ databases">
        <title>Genome sequencing of Jeotgalibacillus soli.</title>
        <authorList>
            <person name="Goh K.M."/>
            <person name="Chan K.-G."/>
            <person name="Yaakop A.S."/>
            <person name="Ee R."/>
            <person name="Gan H.M."/>
            <person name="Chan C.S."/>
        </authorList>
    </citation>
    <scope>NUCLEOTIDE SEQUENCE [LARGE SCALE GENOMIC DNA]</scope>
    <source>
        <strain evidence="1 2">P9</strain>
    </source>
</reference>
<dbReference type="AlphaFoldDB" id="A0A0C2R5D9"/>
<dbReference type="EMBL" id="JXRP01000018">
    <property type="protein sequence ID" value="KIL45470.1"/>
    <property type="molecule type" value="Genomic_DNA"/>
</dbReference>
<dbReference type="OrthoDB" id="2425726at2"/>
<evidence type="ECO:0000313" key="1">
    <source>
        <dbReference type="EMBL" id="KIL45470.1"/>
    </source>
</evidence>